<gene>
    <name evidence="1" type="ORF">G4H13_19055</name>
</gene>
<dbReference type="AlphaFoldDB" id="A0A6G4AIX2"/>
<organism evidence="1 2">
    <name type="scientific">Streptomyces rhizosphaericus</name>
    <dbReference type="NCBI Taxonomy" id="114699"/>
    <lineage>
        <taxon>Bacteria</taxon>
        <taxon>Bacillati</taxon>
        <taxon>Actinomycetota</taxon>
        <taxon>Actinomycetes</taxon>
        <taxon>Kitasatosporales</taxon>
        <taxon>Streptomycetaceae</taxon>
        <taxon>Streptomyces</taxon>
        <taxon>Streptomyces violaceusniger group</taxon>
    </lineage>
</organism>
<accession>A0A6G4AIX2</accession>
<keyword evidence="2" id="KW-1185">Reference proteome</keyword>
<protein>
    <submittedName>
        <fullName evidence="1">Uncharacterized protein</fullName>
    </submittedName>
</protein>
<dbReference type="RefSeq" id="WP_164428856.1">
    <property type="nucleotide sequence ID" value="NZ_JAAIKT010000021.1"/>
</dbReference>
<evidence type="ECO:0000313" key="1">
    <source>
        <dbReference type="EMBL" id="NEW72447.1"/>
    </source>
</evidence>
<reference evidence="1" key="1">
    <citation type="submission" date="2020-02" db="EMBL/GenBank/DDBJ databases">
        <title>A new Streptomyces sp. for controlling soil-borne diseases.</title>
        <authorList>
            <person name="Li X."/>
            <person name="Tian Y."/>
            <person name="Gao K."/>
        </authorList>
    </citation>
    <scope>NUCLEOTIDE SEQUENCE [LARGE SCALE GENOMIC DNA]</scope>
    <source>
        <strain evidence="1">0250</strain>
    </source>
</reference>
<evidence type="ECO:0000313" key="2">
    <source>
        <dbReference type="Proteomes" id="UP000476310"/>
    </source>
</evidence>
<comment type="caution">
    <text evidence="1">The sequence shown here is derived from an EMBL/GenBank/DDBJ whole genome shotgun (WGS) entry which is preliminary data.</text>
</comment>
<dbReference type="EMBL" id="JAAIKT010000021">
    <property type="protein sequence ID" value="NEW72447.1"/>
    <property type="molecule type" value="Genomic_DNA"/>
</dbReference>
<sequence>MQERIARLVEWLLRLVLHAPCRHCAVGARPVLAYERQCRTAGHGVKAVAL</sequence>
<proteinExistence type="predicted"/>
<name>A0A6G4AIX2_9ACTN</name>
<dbReference type="Proteomes" id="UP000476310">
    <property type="component" value="Unassembled WGS sequence"/>
</dbReference>